<comment type="caution">
    <text evidence="1">The sequence shown here is derived from an EMBL/GenBank/DDBJ whole genome shotgun (WGS) entry which is preliminary data.</text>
</comment>
<protein>
    <submittedName>
        <fullName evidence="1">Uncharacterized protein</fullName>
    </submittedName>
</protein>
<keyword evidence="2" id="KW-1185">Reference proteome</keyword>
<accession>A0A4Y2V6Q7</accession>
<name>A0A4Y2V6Q7_ARAVE</name>
<dbReference type="EMBL" id="BGPR01043594">
    <property type="protein sequence ID" value="GBO20212.1"/>
    <property type="molecule type" value="Genomic_DNA"/>
</dbReference>
<evidence type="ECO:0000313" key="1">
    <source>
        <dbReference type="EMBL" id="GBO20212.1"/>
    </source>
</evidence>
<gene>
    <name evidence="1" type="ORF">AVEN_69445_1</name>
</gene>
<proteinExistence type="predicted"/>
<reference evidence="1 2" key="1">
    <citation type="journal article" date="2019" name="Sci. Rep.">
        <title>Orb-weaving spider Araneus ventricosus genome elucidates the spidroin gene catalogue.</title>
        <authorList>
            <person name="Kono N."/>
            <person name="Nakamura H."/>
            <person name="Ohtoshi R."/>
            <person name="Moran D.A.P."/>
            <person name="Shinohara A."/>
            <person name="Yoshida Y."/>
            <person name="Fujiwara M."/>
            <person name="Mori M."/>
            <person name="Tomita M."/>
            <person name="Arakawa K."/>
        </authorList>
    </citation>
    <scope>NUCLEOTIDE SEQUENCE [LARGE SCALE GENOMIC DNA]</scope>
</reference>
<organism evidence="1 2">
    <name type="scientific">Araneus ventricosus</name>
    <name type="common">Orbweaver spider</name>
    <name type="synonym">Epeira ventricosa</name>
    <dbReference type="NCBI Taxonomy" id="182803"/>
    <lineage>
        <taxon>Eukaryota</taxon>
        <taxon>Metazoa</taxon>
        <taxon>Ecdysozoa</taxon>
        <taxon>Arthropoda</taxon>
        <taxon>Chelicerata</taxon>
        <taxon>Arachnida</taxon>
        <taxon>Araneae</taxon>
        <taxon>Araneomorphae</taxon>
        <taxon>Entelegynae</taxon>
        <taxon>Araneoidea</taxon>
        <taxon>Araneidae</taxon>
        <taxon>Araneus</taxon>
    </lineage>
</organism>
<dbReference type="Proteomes" id="UP000499080">
    <property type="component" value="Unassembled WGS sequence"/>
</dbReference>
<dbReference type="AlphaFoldDB" id="A0A4Y2V6Q7"/>
<sequence length="91" mass="10585">MTRTLTPPPSFRLTPTGDNLIFDVRINMRHTHIHDYSLVELGFERRSIRYRRLDLPRRPSRPACTQTEIYLGLISSNICEKSITINEISSV</sequence>
<evidence type="ECO:0000313" key="2">
    <source>
        <dbReference type="Proteomes" id="UP000499080"/>
    </source>
</evidence>